<evidence type="ECO:0000313" key="7">
    <source>
        <dbReference type="Proteomes" id="UP001229025"/>
    </source>
</evidence>
<name>A0ABT6USY4_9GAMM</name>
<dbReference type="SUPFAM" id="SSF53850">
    <property type="entry name" value="Periplasmic binding protein-like II"/>
    <property type="match status" value="1"/>
</dbReference>
<evidence type="ECO:0000256" key="1">
    <source>
        <dbReference type="ARBA" id="ARBA00009437"/>
    </source>
</evidence>
<keyword evidence="4" id="KW-0804">Transcription</keyword>
<dbReference type="SUPFAM" id="SSF46785">
    <property type="entry name" value="Winged helix' DNA-binding domain"/>
    <property type="match status" value="1"/>
</dbReference>
<dbReference type="PANTHER" id="PTHR30537:SF5">
    <property type="entry name" value="HTH-TYPE TRANSCRIPTIONAL ACTIVATOR TTDR-RELATED"/>
    <property type="match status" value="1"/>
</dbReference>
<sequence>MQSLTELDFFLTLCREGSMSNAARVLDISPAAVSKRLANIEKRLKIQLFNRSTRSMSLTPEGQIYQRHAEQTLSQVLEMEEQLSRHEGQVRGRLKVNAPLGFGRKYMAPIISGFVQAYPQVEVTLHLSDIPHAMVDGAFDVAIRFGELPDSNLHARKIASHRRIVCASPHYLARHGCPQHPDELANHECITLHQNRDSWSIWKFQGSEETCSVKVGGSLSTNDGESALRWALDGRGIVLRAEWDVAPYVEAGELKILFEEYQLPNADIHLVYQHHAVLPLRIRHFIEHTQDYLARHPFK</sequence>
<dbReference type="PANTHER" id="PTHR30537">
    <property type="entry name" value="HTH-TYPE TRANSCRIPTIONAL REGULATOR"/>
    <property type="match status" value="1"/>
</dbReference>
<reference evidence="6 7" key="1">
    <citation type="submission" date="2023-04" db="EMBL/GenBank/DDBJ databases">
        <authorList>
            <person name="Otstavnykh N."/>
            <person name="Seitkalieva A."/>
            <person name="Bystritskaya E."/>
        </authorList>
    </citation>
    <scope>NUCLEOTIDE SEQUENCE [LARGE SCALE GENOMIC DNA]</scope>
    <source>
        <strain evidence="6 7">NRIC 0815</strain>
    </source>
</reference>
<reference evidence="7" key="2">
    <citation type="submission" date="2023-07" db="EMBL/GenBank/DDBJ databases">
        <title>Genome-based characterization of strain KMM 296 and proposal for reclassification of Cobetia litoralis and Cobetia pacifica, and emended description of the species Cobetia amphilecti and Cobetia marina.</title>
        <authorList>
            <person name="Balabanova L."/>
            <person name="Nedashkovskaya O."/>
        </authorList>
    </citation>
    <scope>NUCLEOTIDE SEQUENCE [LARGE SCALE GENOMIC DNA]</scope>
    <source>
        <strain evidence="7">NRIC 0815</strain>
    </source>
</reference>
<dbReference type="RefSeq" id="WP_192839320.1">
    <property type="nucleotide sequence ID" value="NZ_JASCSA010000017.1"/>
</dbReference>
<dbReference type="PROSITE" id="PS50931">
    <property type="entry name" value="HTH_LYSR"/>
    <property type="match status" value="1"/>
</dbReference>
<proteinExistence type="inferred from homology"/>
<gene>
    <name evidence="6" type="ORF">QLT01_15845</name>
</gene>
<dbReference type="InterPro" id="IPR005119">
    <property type="entry name" value="LysR_subst-bd"/>
</dbReference>
<dbReference type="InterPro" id="IPR036390">
    <property type="entry name" value="WH_DNA-bd_sf"/>
</dbReference>
<evidence type="ECO:0000313" key="6">
    <source>
        <dbReference type="EMBL" id="MDI5885818.1"/>
    </source>
</evidence>
<dbReference type="EMBL" id="JASCSA010000017">
    <property type="protein sequence ID" value="MDI5885818.1"/>
    <property type="molecule type" value="Genomic_DNA"/>
</dbReference>
<evidence type="ECO:0000256" key="4">
    <source>
        <dbReference type="ARBA" id="ARBA00023163"/>
    </source>
</evidence>
<evidence type="ECO:0000259" key="5">
    <source>
        <dbReference type="PROSITE" id="PS50931"/>
    </source>
</evidence>
<accession>A0ABT6USY4</accession>
<comment type="caution">
    <text evidence="6">The sequence shown here is derived from an EMBL/GenBank/DDBJ whole genome shotgun (WGS) entry which is preliminary data.</text>
</comment>
<comment type="similarity">
    <text evidence="1">Belongs to the LysR transcriptional regulatory family.</text>
</comment>
<dbReference type="InterPro" id="IPR058163">
    <property type="entry name" value="LysR-type_TF_proteobact-type"/>
</dbReference>
<keyword evidence="3" id="KW-0238">DNA-binding</keyword>
<dbReference type="InterPro" id="IPR036388">
    <property type="entry name" value="WH-like_DNA-bd_sf"/>
</dbReference>
<dbReference type="Gene3D" id="1.10.10.10">
    <property type="entry name" value="Winged helix-like DNA-binding domain superfamily/Winged helix DNA-binding domain"/>
    <property type="match status" value="1"/>
</dbReference>
<keyword evidence="7" id="KW-1185">Reference proteome</keyword>
<keyword evidence="2" id="KW-0805">Transcription regulation</keyword>
<feature type="domain" description="HTH lysR-type" evidence="5">
    <location>
        <begin position="1"/>
        <end position="59"/>
    </location>
</feature>
<dbReference type="InterPro" id="IPR000847">
    <property type="entry name" value="LysR_HTH_N"/>
</dbReference>
<evidence type="ECO:0000256" key="2">
    <source>
        <dbReference type="ARBA" id="ARBA00023015"/>
    </source>
</evidence>
<protein>
    <submittedName>
        <fullName evidence="6">LysR substrate-binding domain-containing protein</fullName>
    </submittedName>
</protein>
<organism evidence="6 7">
    <name type="scientific">Cobetia amphilecti</name>
    <dbReference type="NCBI Taxonomy" id="1055104"/>
    <lineage>
        <taxon>Bacteria</taxon>
        <taxon>Pseudomonadati</taxon>
        <taxon>Pseudomonadota</taxon>
        <taxon>Gammaproteobacteria</taxon>
        <taxon>Oceanospirillales</taxon>
        <taxon>Halomonadaceae</taxon>
        <taxon>Cobetia</taxon>
    </lineage>
</organism>
<evidence type="ECO:0000256" key="3">
    <source>
        <dbReference type="ARBA" id="ARBA00023125"/>
    </source>
</evidence>
<dbReference type="Gene3D" id="3.40.190.290">
    <property type="match status" value="1"/>
</dbReference>
<dbReference type="Pfam" id="PF03466">
    <property type="entry name" value="LysR_substrate"/>
    <property type="match status" value="1"/>
</dbReference>
<dbReference type="Proteomes" id="UP001229025">
    <property type="component" value="Unassembled WGS sequence"/>
</dbReference>
<dbReference type="Pfam" id="PF00126">
    <property type="entry name" value="HTH_1"/>
    <property type="match status" value="1"/>
</dbReference>